<organism evidence="6 7">
    <name type="scientific">Paenibacillus aquistagni</name>
    <dbReference type="NCBI Taxonomy" id="1852522"/>
    <lineage>
        <taxon>Bacteria</taxon>
        <taxon>Bacillati</taxon>
        <taxon>Bacillota</taxon>
        <taxon>Bacilli</taxon>
        <taxon>Bacillales</taxon>
        <taxon>Paenibacillaceae</taxon>
        <taxon>Paenibacillus</taxon>
    </lineage>
</organism>
<protein>
    <submittedName>
        <fullName evidence="6">Carboxysome shell and ethanolamine utilization microcompartment protein CcmL/EutN</fullName>
    </submittedName>
</protein>
<dbReference type="SMART" id="SM00877">
    <property type="entry name" value="BMC"/>
    <property type="match status" value="1"/>
</dbReference>
<feature type="region of interest" description="Disordered" evidence="4">
    <location>
        <begin position="218"/>
        <end position="258"/>
    </location>
</feature>
<dbReference type="OrthoDB" id="9812608at2"/>
<dbReference type="RefSeq" id="WP_085497146.1">
    <property type="nucleotide sequence ID" value="NZ_FXAZ01000006.1"/>
</dbReference>
<feature type="compositionally biased region" description="Basic and acidic residues" evidence="4">
    <location>
        <begin position="132"/>
        <end position="163"/>
    </location>
</feature>
<dbReference type="GO" id="GO:0031469">
    <property type="term" value="C:bacterial microcompartment"/>
    <property type="evidence" value="ECO:0007669"/>
    <property type="project" value="UniProtKB-SubCell"/>
</dbReference>
<dbReference type="InterPro" id="IPR044872">
    <property type="entry name" value="CcmK/CsoS1_BMC"/>
</dbReference>
<proteinExistence type="inferred from homology"/>
<dbReference type="AlphaFoldDB" id="A0A1X7LQP1"/>
<dbReference type="SUPFAM" id="SSF143414">
    <property type="entry name" value="CcmK-like"/>
    <property type="match status" value="1"/>
</dbReference>
<evidence type="ECO:0000259" key="5">
    <source>
        <dbReference type="PROSITE" id="PS51930"/>
    </source>
</evidence>
<dbReference type="Pfam" id="PF00936">
    <property type="entry name" value="BMC"/>
    <property type="match status" value="1"/>
</dbReference>
<sequence length="258" mass="26576">MRHQALGLVEVRGYLGAVAAADAALKAAAVTCLGVEVIKGGLVTVKLGGDVGAVQAAVDAGAELAVQLDVLITRHVIARLHEETAAMVAGKEEERPALEQVKKAEMPAAAPKPELKADMKQEAELEAVVGTKADDQSESKIESKIESKVDDKAPGKADSKAAVKADAAPVSSDKPTASSEAGSLEASEATKPAHAADAAKSTADVMQRVAREAVKVVEEARKADGIESPAKDEDSKPRVKPPKAPSTAKKRSKGTKKA</sequence>
<gene>
    <name evidence="6" type="ORF">SAMN06295960_3952</name>
</gene>
<evidence type="ECO:0000313" key="7">
    <source>
        <dbReference type="Proteomes" id="UP000193834"/>
    </source>
</evidence>
<dbReference type="PANTHER" id="PTHR33941:SF11">
    <property type="entry name" value="BACTERIAL MICROCOMPARTMENT SHELL PROTEIN PDUJ"/>
    <property type="match status" value="1"/>
</dbReference>
<comment type="subcellular location">
    <subcellularLocation>
        <location evidence="1">Bacterial microcompartment</location>
    </subcellularLocation>
</comment>
<keyword evidence="7" id="KW-1185">Reference proteome</keyword>
<dbReference type="InterPro" id="IPR037233">
    <property type="entry name" value="CcmK-like_sf"/>
</dbReference>
<feature type="compositionally biased region" description="Basic residues" evidence="4">
    <location>
        <begin position="248"/>
        <end position="258"/>
    </location>
</feature>
<evidence type="ECO:0000256" key="4">
    <source>
        <dbReference type="SAM" id="MobiDB-lite"/>
    </source>
</evidence>
<keyword evidence="2" id="KW-1283">Bacterial microcompartment</keyword>
<dbReference type="PANTHER" id="PTHR33941">
    <property type="entry name" value="PROPANEDIOL UTILIZATION PROTEIN PDUA"/>
    <property type="match status" value="1"/>
</dbReference>
<evidence type="ECO:0000256" key="2">
    <source>
        <dbReference type="ARBA" id="ARBA00024446"/>
    </source>
</evidence>
<dbReference type="EMBL" id="FXAZ01000006">
    <property type="protein sequence ID" value="SMG55643.1"/>
    <property type="molecule type" value="Genomic_DNA"/>
</dbReference>
<dbReference type="InterPro" id="IPR050575">
    <property type="entry name" value="BMC_shell"/>
</dbReference>
<feature type="region of interest" description="Disordered" evidence="4">
    <location>
        <begin position="129"/>
        <end position="204"/>
    </location>
</feature>
<evidence type="ECO:0000256" key="1">
    <source>
        <dbReference type="ARBA" id="ARBA00024322"/>
    </source>
</evidence>
<accession>A0A1X7LQP1</accession>
<dbReference type="STRING" id="1852522.SAMN06295960_3952"/>
<dbReference type="CDD" id="cd07045">
    <property type="entry name" value="BMC_CcmK_like"/>
    <property type="match status" value="1"/>
</dbReference>
<evidence type="ECO:0000313" key="6">
    <source>
        <dbReference type="EMBL" id="SMG55643.1"/>
    </source>
</evidence>
<feature type="compositionally biased region" description="Low complexity" evidence="4">
    <location>
        <begin position="164"/>
        <end position="204"/>
    </location>
</feature>
<reference evidence="6 7" key="1">
    <citation type="submission" date="2017-04" db="EMBL/GenBank/DDBJ databases">
        <authorList>
            <person name="Afonso C.L."/>
            <person name="Miller P.J."/>
            <person name="Scott M.A."/>
            <person name="Spackman E."/>
            <person name="Goraichik I."/>
            <person name="Dimitrov K.M."/>
            <person name="Suarez D.L."/>
            <person name="Swayne D.E."/>
        </authorList>
    </citation>
    <scope>NUCLEOTIDE SEQUENCE [LARGE SCALE GENOMIC DNA]</scope>
    <source>
        <strain evidence="6 7">11</strain>
    </source>
</reference>
<dbReference type="PROSITE" id="PS51930">
    <property type="entry name" value="BMC_2"/>
    <property type="match status" value="1"/>
</dbReference>
<dbReference type="InterPro" id="IPR000249">
    <property type="entry name" value="BMC_dom"/>
</dbReference>
<feature type="domain" description="BMC" evidence="5">
    <location>
        <begin position="5"/>
        <end position="89"/>
    </location>
</feature>
<name>A0A1X7LQP1_9BACL</name>
<evidence type="ECO:0000256" key="3">
    <source>
        <dbReference type="PROSITE-ProRule" id="PRU01278"/>
    </source>
</evidence>
<dbReference type="Proteomes" id="UP000193834">
    <property type="component" value="Unassembled WGS sequence"/>
</dbReference>
<comment type="similarity">
    <text evidence="3">Belongs to the bacterial microcompartments protein family.</text>
</comment>
<feature type="compositionally biased region" description="Basic and acidic residues" evidence="4">
    <location>
        <begin position="218"/>
        <end position="237"/>
    </location>
</feature>
<dbReference type="Gene3D" id="3.30.70.1710">
    <property type="match status" value="1"/>
</dbReference>